<comment type="caution">
    <text evidence="1">The sequence shown here is derived from an EMBL/GenBank/DDBJ whole genome shotgun (WGS) entry which is preliminary data.</text>
</comment>
<dbReference type="AlphaFoldDB" id="A0A4R4JWR0"/>
<dbReference type="GO" id="GO:0006355">
    <property type="term" value="P:regulation of DNA-templated transcription"/>
    <property type="evidence" value="ECO:0007669"/>
    <property type="project" value="InterPro"/>
</dbReference>
<dbReference type="OrthoDB" id="963893at2"/>
<dbReference type="Proteomes" id="UP000295706">
    <property type="component" value="Unassembled WGS sequence"/>
</dbReference>
<dbReference type="RefSeq" id="WP_132122211.1">
    <property type="nucleotide sequence ID" value="NZ_SMJU01000023.1"/>
</dbReference>
<sequence length="85" mass="9669">MAKEKLGLKETLGLSPRQNIKKTVIDVEKTEKAVKELHSTGKKEITRLSVDIDKELFKKMKVKLAQEGMTVRDYVLSLIEADILK</sequence>
<accession>A0A4R4JWR0</accession>
<evidence type="ECO:0000313" key="1">
    <source>
        <dbReference type="EMBL" id="TDB58536.1"/>
    </source>
</evidence>
<keyword evidence="2" id="KW-1185">Reference proteome</keyword>
<dbReference type="SUPFAM" id="SSF47598">
    <property type="entry name" value="Ribbon-helix-helix"/>
    <property type="match status" value="1"/>
</dbReference>
<name>A0A4R4JWR0_9BACT</name>
<protein>
    <submittedName>
        <fullName evidence="1">Uncharacterized protein</fullName>
    </submittedName>
</protein>
<dbReference type="InterPro" id="IPR010985">
    <property type="entry name" value="Ribbon_hlx_hlx"/>
</dbReference>
<reference evidence="1 2" key="1">
    <citation type="submission" date="2019-02" db="EMBL/GenBank/DDBJ databases">
        <title>Arundinibacter roseus gen. nov., sp. nov., a new member of the family Cytophagaceae.</title>
        <authorList>
            <person name="Szuroczki S."/>
            <person name="Khayer B."/>
            <person name="Sproer C."/>
            <person name="Toumi M."/>
            <person name="Szabo A."/>
            <person name="Felfoldi T."/>
            <person name="Schumann P."/>
            <person name="Toth E."/>
        </authorList>
    </citation>
    <scope>NUCLEOTIDE SEQUENCE [LARGE SCALE GENOMIC DNA]</scope>
    <source>
        <strain evidence="1 2">DMA-k-7a</strain>
    </source>
</reference>
<dbReference type="EMBL" id="SMJU01000023">
    <property type="protein sequence ID" value="TDB58536.1"/>
    <property type="molecule type" value="Genomic_DNA"/>
</dbReference>
<dbReference type="InterPro" id="IPR013321">
    <property type="entry name" value="Arc_rbn_hlx_hlx"/>
</dbReference>
<proteinExistence type="predicted"/>
<organism evidence="1 2">
    <name type="scientific">Arundinibacter roseus</name>
    <dbReference type="NCBI Taxonomy" id="2070510"/>
    <lineage>
        <taxon>Bacteria</taxon>
        <taxon>Pseudomonadati</taxon>
        <taxon>Bacteroidota</taxon>
        <taxon>Cytophagia</taxon>
        <taxon>Cytophagales</taxon>
        <taxon>Spirosomataceae</taxon>
        <taxon>Arundinibacter</taxon>
    </lineage>
</organism>
<gene>
    <name evidence="1" type="ORF">EZE20_23020</name>
</gene>
<evidence type="ECO:0000313" key="2">
    <source>
        <dbReference type="Proteomes" id="UP000295706"/>
    </source>
</evidence>
<dbReference type="Gene3D" id="1.10.1220.10">
    <property type="entry name" value="Met repressor-like"/>
    <property type="match status" value="1"/>
</dbReference>